<reference evidence="2 3" key="1">
    <citation type="submission" date="2019-06" db="EMBL/GenBank/DDBJ databases">
        <title>Whole genome shotgun sequence of Glutamicibacter uratoxydans NBRC 15515.</title>
        <authorList>
            <person name="Hosoyama A."/>
            <person name="Uohara A."/>
            <person name="Ohji S."/>
            <person name="Ichikawa N."/>
        </authorList>
    </citation>
    <scope>NUCLEOTIDE SEQUENCE [LARGE SCALE GENOMIC DNA]</scope>
    <source>
        <strain evidence="2 3">NBRC 15515</strain>
    </source>
</reference>
<evidence type="ECO:0000313" key="3">
    <source>
        <dbReference type="Proteomes" id="UP000316612"/>
    </source>
</evidence>
<name>A0A4Y4DZ10_GLUUR</name>
<dbReference type="Gene3D" id="1.20.120.450">
    <property type="entry name" value="dinb family like domain"/>
    <property type="match status" value="1"/>
</dbReference>
<evidence type="ECO:0000259" key="1">
    <source>
        <dbReference type="Pfam" id="PF12867"/>
    </source>
</evidence>
<dbReference type="AlphaFoldDB" id="A0A4Y4DZ10"/>
<keyword evidence="3" id="KW-1185">Reference proteome</keyword>
<dbReference type="NCBIfam" id="NF047843">
    <property type="entry name" value="MST_Rv0443"/>
    <property type="match status" value="1"/>
</dbReference>
<proteinExistence type="predicted"/>
<comment type="caution">
    <text evidence="2">The sequence shown here is derived from an EMBL/GenBank/DDBJ whole genome shotgun (WGS) entry which is preliminary data.</text>
</comment>
<gene>
    <name evidence="2" type="ORF">AUR04nite_31330</name>
</gene>
<dbReference type="Pfam" id="PF12867">
    <property type="entry name" value="DinB_2"/>
    <property type="match status" value="1"/>
</dbReference>
<dbReference type="InterPro" id="IPR024775">
    <property type="entry name" value="DinB-like"/>
</dbReference>
<dbReference type="SUPFAM" id="SSF109854">
    <property type="entry name" value="DinB/YfiT-like putative metalloenzymes"/>
    <property type="match status" value="1"/>
</dbReference>
<organism evidence="2 3">
    <name type="scientific">Glutamicibacter uratoxydans</name>
    <name type="common">Arthrobacter uratoxydans</name>
    <dbReference type="NCBI Taxonomy" id="43667"/>
    <lineage>
        <taxon>Bacteria</taxon>
        <taxon>Bacillati</taxon>
        <taxon>Actinomycetota</taxon>
        <taxon>Actinomycetes</taxon>
        <taxon>Micrococcales</taxon>
        <taxon>Micrococcaceae</taxon>
        <taxon>Glutamicibacter</taxon>
    </lineage>
</organism>
<sequence length="156" mass="17512">MAHRPIDAAHNLRPLTVQELNAHPADHPNSIAWLLWHTGREVDAQLADLRGEPQLWQDYRDRFNLGELGDTIGYGHTEEQARQIVVNDQQLLIEYVDASLNALEGYVATLSEEEFEQVVDERWQPPVTRAVRLVSIVDDATAHVAQAAYAAGALKK</sequence>
<accession>A0A4Y4DZ10</accession>
<evidence type="ECO:0000313" key="2">
    <source>
        <dbReference type="EMBL" id="GED07601.1"/>
    </source>
</evidence>
<feature type="domain" description="DinB-like" evidence="1">
    <location>
        <begin position="12"/>
        <end position="129"/>
    </location>
</feature>
<protein>
    <recommendedName>
        <fullName evidence="1">DinB-like domain-containing protein</fullName>
    </recommendedName>
</protein>
<dbReference type="EMBL" id="BJNY01000022">
    <property type="protein sequence ID" value="GED07601.1"/>
    <property type="molecule type" value="Genomic_DNA"/>
</dbReference>
<dbReference type="InterPro" id="IPR034660">
    <property type="entry name" value="DinB/YfiT-like"/>
</dbReference>
<dbReference type="Proteomes" id="UP000316612">
    <property type="component" value="Unassembled WGS sequence"/>
</dbReference>